<evidence type="ECO:0000313" key="2">
    <source>
        <dbReference type="Proteomes" id="UP000530060"/>
    </source>
</evidence>
<dbReference type="RefSeq" id="WP_180908462.1">
    <property type="nucleotide sequence ID" value="NZ_CAIJDP010000062.1"/>
</dbReference>
<organism evidence="1 2">
    <name type="scientific">Flavobacterium salmonis</name>
    <dbReference type="NCBI Taxonomy" id="2654844"/>
    <lineage>
        <taxon>Bacteria</taxon>
        <taxon>Pseudomonadati</taxon>
        <taxon>Bacteroidota</taxon>
        <taxon>Flavobacteriia</taxon>
        <taxon>Flavobacteriales</taxon>
        <taxon>Flavobacteriaceae</taxon>
        <taxon>Flavobacterium</taxon>
    </lineage>
</organism>
<accession>A0A6V6YUE4</accession>
<keyword evidence="2" id="KW-1185">Reference proteome</keyword>
<proteinExistence type="predicted"/>
<evidence type="ECO:0008006" key="3">
    <source>
        <dbReference type="Google" id="ProtNLM"/>
    </source>
</evidence>
<gene>
    <name evidence="1" type="ORF">FLAT13_01477</name>
</gene>
<sequence>MKKNIFISIIILCFISCICKKEISVKKRDNPAPIYCDLCSYKYKDFPNDYDQMDGKYEENFKDGGMRYGNIVSGFKEGKWLSGDADFDTNGNVYAKGLIWREEYFKKGLRDSIFKQYDGSGKVIYETTFKMGTGLWKEFHINGEIYFEAYTKDGYFTDTLKLYNEKGVLMEKQLYKKDSLIFKENMIHDYFPTDNK</sequence>
<evidence type="ECO:0000313" key="1">
    <source>
        <dbReference type="EMBL" id="CAD0003110.1"/>
    </source>
</evidence>
<dbReference type="Proteomes" id="UP000530060">
    <property type="component" value="Unassembled WGS sequence"/>
</dbReference>
<dbReference type="Gene3D" id="2.20.110.10">
    <property type="entry name" value="Histone H3 K4-specific methyltransferase SET7/9 N-terminal domain"/>
    <property type="match status" value="1"/>
</dbReference>
<dbReference type="EMBL" id="CAIJDP010000062">
    <property type="protein sequence ID" value="CAD0003110.1"/>
    <property type="molecule type" value="Genomic_DNA"/>
</dbReference>
<dbReference type="SUPFAM" id="SSF82185">
    <property type="entry name" value="Histone H3 K4-specific methyltransferase SET7/9 N-terminal domain"/>
    <property type="match status" value="2"/>
</dbReference>
<name>A0A6V6YUE4_9FLAO</name>
<comment type="caution">
    <text evidence="1">The sequence shown here is derived from an EMBL/GenBank/DDBJ whole genome shotgun (WGS) entry which is preliminary data.</text>
</comment>
<dbReference type="AlphaFoldDB" id="A0A6V6YUE4"/>
<protein>
    <recommendedName>
        <fullName evidence="3">MORN repeat variant</fullName>
    </recommendedName>
</protein>
<reference evidence="1 2" key="1">
    <citation type="submission" date="2020-06" db="EMBL/GenBank/DDBJ databases">
        <authorList>
            <person name="Criscuolo A."/>
        </authorList>
    </citation>
    <scope>NUCLEOTIDE SEQUENCE [LARGE SCALE GENOMIC DNA]</scope>
    <source>
        <strain evidence="2">CIP 111411</strain>
    </source>
</reference>